<protein>
    <submittedName>
        <fullName evidence="3">Tfp pilus assembly protein PilW</fullName>
    </submittedName>
</protein>
<dbReference type="STRING" id="1936003.STSP2_02760"/>
<dbReference type="RefSeq" id="WP_146663242.1">
    <property type="nucleotide sequence ID" value="NZ_CP019791.1"/>
</dbReference>
<sequence length="177" mass="19415">MNKQTRRELNTRHSGVRARSGFTMVEILIALSVTAMLMTAVALAFDASVKNYTTNENLYKAVNNARQALTRMTTELRTAQAVATSEGTSQLSMVNSAGDDITYAYDSNNQTLELITNDDTTDSDYIVCRNVTAVDFQRTTVPDEPGVVRDVQLSITLDIGDVSRTIATAAVLRRNLN</sequence>
<feature type="coiled-coil region" evidence="1">
    <location>
        <begin position="55"/>
        <end position="82"/>
    </location>
</feature>
<evidence type="ECO:0000256" key="1">
    <source>
        <dbReference type="SAM" id="Coils"/>
    </source>
</evidence>
<dbReference type="EMBL" id="CP019791">
    <property type="protein sequence ID" value="AQT69567.1"/>
    <property type="molecule type" value="Genomic_DNA"/>
</dbReference>
<keyword evidence="4" id="KW-1185">Reference proteome</keyword>
<organism evidence="3 4">
    <name type="scientific">Anaerohalosphaera lusitana</name>
    <dbReference type="NCBI Taxonomy" id="1936003"/>
    <lineage>
        <taxon>Bacteria</taxon>
        <taxon>Pseudomonadati</taxon>
        <taxon>Planctomycetota</taxon>
        <taxon>Phycisphaerae</taxon>
        <taxon>Sedimentisphaerales</taxon>
        <taxon>Anaerohalosphaeraceae</taxon>
        <taxon>Anaerohalosphaera</taxon>
    </lineage>
</organism>
<keyword evidence="2" id="KW-1133">Transmembrane helix</keyword>
<reference evidence="4" key="1">
    <citation type="submission" date="2017-02" db="EMBL/GenBank/DDBJ databases">
        <title>Comparative genomics and description of representatives of a novel lineage of planctomycetes thriving in anoxic sediments.</title>
        <authorList>
            <person name="Spring S."/>
            <person name="Bunk B."/>
            <person name="Sproer C."/>
        </authorList>
    </citation>
    <scope>NUCLEOTIDE SEQUENCE [LARGE SCALE GENOMIC DNA]</scope>
    <source>
        <strain evidence="4">ST-NAGAB-D1</strain>
    </source>
</reference>
<proteinExistence type="predicted"/>
<keyword evidence="2" id="KW-0472">Membrane</keyword>
<feature type="transmembrane region" description="Helical" evidence="2">
    <location>
        <begin position="21"/>
        <end position="45"/>
    </location>
</feature>
<keyword evidence="1" id="KW-0175">Coiled coil</keyword>
<evidence type="ECO:0000313" key="3">
    <source>
        <dbReference type="EMBL" id="AQT69567.1"/>
    </source>
</evidence>
<evidence type="ECO:0000313" key="4">
    <source>
        <dbReference type="Proteomes" id="UP000189674"/>
    </source>
</evidence>
<evidence type="ECO:0000256" key="2">
    <source>
        <dbReference type="SAM" id="Phobius"/>
    </source>
</evidence>
<dbReference type="Proteomes" id="UP000189674">
    <property type="component" value="Chromosome"/>
</dbReference>
<dbReference type="NCBIfam" id="TIGR02532">
    <property type="entry name" value="IV_pilin_GFxxxE"/>
    <property type="match status" value="1"/>
</dbReference>
<gene>
    <name evidence="3" type="ORF">STSP2_02760</name>
</gene>
<dbReference type="AlphaFoldDB" id="A0A1U9NP43"/>
<dbReference type="Pfam" id="PF07963">
    <property type="entry name" value="N_methyl"/>
    <property type="match status" value="1"/>
</dbReference>
<dbReference type="InterPro" id="IPR045584">
    <property type="entry name" value="Pilin-like"/>
</dbReference>
<dbReference type="InterPro" id="IPR012902">
    <property type="entry name" value="N_methyl_site"/>
</dbReference>
<keyword evidence="2" id="KW-0812">Transmembrane</keyword>
<dbReference type="KEGG" id="alus:STSP2_02760"/>
<dbReference type="SUPFAM" id="SSF54523">
    <property type="entry name" value="Pili subunits"/>
    <property type="match status" value="1"/>
</dbReference>
<name>A0A1U9NP43_9BACT</name>
<accession>A0A1U9NP43</accession>